<dbReference type="EMBL" id="JAAGLU010000032">
    <property type="protein sequence ID" value="NEC90488.1"/>
    <property type="molecule type" value="Genomic_DNA"/>
</dbReference>
<gene>
    <name evidence="1" type="ORF">G3I71_32855</name>
</gene>
<sequence>MSTKQQTDVPPDIEEMRASTALLLGPDGAPDALPPAADELATLTATLRGHIQLLIPEVANAAAREPKDSIPRYCALACIGEAHNKLRLGDDDLLSIRVTVARKLARVLNALCDHWETLVRATP</sequence>
<dbReference type="AlphaFoldDB" id="A0A6B3C1G2"/>
<proteinExistence type="predicted"/>
<evidence type="ECO:0000313" key="1">
    <source>
        <dbReference type="EMBL" id="NEC90488.1"/>
    </source>
</evidence>
<dbReference type="RefSeq" id="WP_164320372.1">
    <property type="nucleotide sequence ID" value="NZ_JAAGLU010000032.1"/>
</dbReference>
<reference evidence="1" key="1">
    <citation type="submission" date="2020-01" db="EMBL/GenBank/DDBJ databases">
        <title>Insect and environment-associated Actinomycetes.</title>
        <authorList>
            <person name="Currrie C."/>
            <person name="Chevrette M."/>
            <person name="Carlson C."/>
            <person name="Stubbendieck R."/>
            <person name="Wendt-Pienkowski E."/>
        </authorList>
    </citation>
    <scope>NUCLEOTIDE SEQUENCE</scope>
    <source>
        <strain evidence="1">SID12501</strain>
    </source>
</reference>
<dbReference type="InterPro" id="IPR046300">
    <property type="entry name" value="DUF6415"/>
</dbReference>
<accession>A0A6B3C1G2</accession>
<protein>
    <submittedName>
        <fullName evidence="1">Uncharacterized protein</fullName>
    </submittedName>
</protein>
<name>A0A6B3C1G2_9ACTN</name>
<comment type="caution">
    <text evidence="1">The sequence shown here is derived from an EMBL/GenBank/DDBJ whole genome shotgun (WGS) entry which is preliminary data.</text>
</comment>
<organism evidence="1">
    <name type="scientific">Streptomyces sp. SID12501</name>
    <dbReference type="NCBI Taxonomy" id="2706042"/>
    <lineage>
        <taxon>Bacteria</taxon>
        <taxon>Bacillati</taxon>
        <taxon>Actinomycetota</taxon>
        <taxon>Actinomycetes</taxon>
        <taxon>Kitasatosporales</taxon>
        <taxon>Streptomycetaceae</taxon>
        <taxon>Streptomyces</taxon>
    </lineage>
</organism>
<dbReference type="Pfam" id="PF19979">
    <property type="entry name" value="DUF6415"/>
    <property type="match status" value="1"/>
</dbReference>